<dbReference type="NCBIfam" id="TIGR00383">
    <property type="entry name" value="corA"/>
    <property type="match status" value="1"/>
</dbReference>
<evidence type="ECO:0000313" key="10">
    <source>
        <dbReference type="Proteomes" id="UP001185028"/>
    </source>
</evidence>
<dbReference type="CDD" id="cd12831">
    <property type="entry name" value="TmCorA-like_u2"/>
    <property type="match status" value="1"/>
</dbReference>
<dbReference type="Proteomes" id="UP001185028">
    <property type="component" value="Unassembled WGS sequence"/>
</dbReference>
<name>A0ABU1J588_9BACL</name>
<protein>
    <recommendedName>
        <fullName evidence="8">Magnesium transport protein CorA</fullName>
    </recommendedName>
</protein>
<keyword evidence="6 8" id="KW-1133">Transmembrane helix</keyword>
<dbReference type="Gene3D" id="3.30.460.20">
    <property type="entry name" value="CorA soluble domain-like"/>
    <property type="match status" value="1"/>
</dbReference>
<proteinExistence type="inferred from homology"/>
<feature type="transmembrane region" description="Helical" evidence="8">
    <location>
        <begin position="262"/>
        <end position="281"/>
    </location>
</feature>
<evidence type="ECO:0000256" key="7">
    <source>
        <dbReference type="ARBA" id="ARBA00023136"/>
    </source>
</evidence>
<sequence>MIRILGITAEHEIVENVPLEAVHSDQYSWCWVDFNQPTAKEDELLSSFFHFHPLAIEDCMHLLQRPKMDYYGDTQFLVLHTVKRDTLNAEEVDLFVNDRLLVSYHSQQQREVDNAWERVLSYRTTKRPVWMRGPIAAAYLIIDKIVDEYFPCVFDIEDELDTLEKLGPNEAVDELLNQVFALRSRLLKLRRTIIPMRDLMYRVINSQHIQQIDEHHSYFGDIYDHLLKLSDMIESDREMTSDLRDSYISLNSNRMNGIMKTLTVITTVFMPLTLIAGIYGMNFENMPELHWKYGYFGVLGLMVVLGAGMMLLFTKRGWFK</sequence>
<evidence type="ECO:0000313" key="9">
    <source>
        <dbReference type="EMBL" id="MDR6246662.1"/>
    </source>
</evidence>
<evidence type="ECO:0000256" key="2">
    <source>
        <dbReference type="ARBA" id="ARBA00009765"/>
    </source>
</evidence>
<reference evidence="9 10" key="1">
    <citation type="submission" date="2023-07" db="EMBL/GenBank/DDBJ databases">
        <title>Genomic Encyclopedia of Type Strains, Phase IV (KMG-IV): sequencing the most valuable type-strain genomes for metagenomic binning, comparative biology and taxonomic classification.</title>
        <authorList>
            <person name="Goeker M."/>
        </authorList>
    </citation>
    <scope>NUCLEOTIDE SEQUENCE [LARGE SCALE GENOMIC DNA]</scope>
    <source>
        <strain evidence="9 10">DSM 22170</strain>
    </source>
</reference>
<dbReference type="Gene3D" id="1.20.58.340">
    <property type="entry name" value="Magnesium transport protein CorA, transmembrane region"/>
    <property type="match status" value="2"/>
</dbReference>
<comment type="function">
    <text evidence="8">Mediates influx of magnesium ions.</text>
</comment>
<gene>
    <name evidence="8" type="primary">corA</name>
    <name evidence="9" type="ORF">JOC58_004607</name>
</gene>
<dbReference type="InterPro" id="IPR045861">
    <property type="entry name" value="CorA_cytoplasmic_dom"/>
</dbReference>
<keyword evidence="7 8" id="KW-0472">Membrane</keyword>
<dbReference type="EMBL" id="JAVDQH010000036">
    <property type="protein sequence ID" value="MDR6246662.1"/>
    <property type="molecule type" value="Genomic_DNA"/>
</dbReference>
<keyword evidence="8" id="KW-0406">Ion transport</keyword>
<dbReference type="Pfam" id="PF01544">
    <property type="entry name" value="CorA"/>
    <property type="match status" value="1"/>
</dbReference>
<dbReference type="SUPFAM" id="SSF143865">
    <property type="entry name" value="CorA soluble domain-like"/>
    <property type="match status" value="1"/>
</dbReference>
<evidence type="ECO:0000256" key="4">
    <source>
        <dbReference type="ARBA" id="ARBA00022475"/>
    </source>
</evidence>
<comment type="similarity">
    <text evidence="2 8">Belongs to the CorA metal ion transporter (MIT) (TC 1.A.35) family.</text>
</comment>
<keyword evidence="8" id="KW-0460">Magnesium</keyword>
<comment type="subcellular location">
    <subcellularLocation>
        <location evidence="1">Cell membrane</location>
        <topology evidence="1">Multi-pass membrane protein</topology>
    </subcellularLocation>
    <subcellularLocation>
        <location evidence="8">Membrane</location>
        <topology evidence="8">Multi-pass membrane protein</topology>
    </subcellularLocation>
</comment>
<feature type="transmembrane region" description="Helical" evidence="8">
    <location>
        <begin position="293"/>
        <end position="313"/>
    </location>
</feature>
<evidence type="ECO:0000256" key="3">
    <source>
        <dbReference type="ARBA" id="ARBA00022448"/>
    </source>
</evidence>
<keyword evidence="10" id="KW-1185">Reference proteome</keyword>
<evidence type="ECO:0000256" key="6">
    <source>
        <dbReference type="ARBA" id="ARBA00022989"/>
    </source>
</evidence>
<evidence type="ECO:0000256" key="1">
    <source>
        <dbReference type="ARBA" id="ARBA00004651"/>
    </source>
</evidence>
<dbReference type="InterPro" id="IPR045863">
    <property type="entry name" value="CorA_TM1_TM2"/>
</dbReference>
<organism evidence="9 10">
    <name type="scientific">Paenibacillus hunanensis</name>
    <dbReference type="NCBI Taxonomy" id="539262"/>
    <lineage>
        <taxon>Bacteria</taxon>
        <taxon>Bacillati</taxon>
        <taxon>Bacillota</taxon>
        <taxon>Bacilli</taxon>
        <taxon>Bacillales</taxon>
        <taxon>Paenibacillaceae</taxon>
        <taxon>Paenibacillus</taxon>
    </lineage>
</organism>
<keyword evidence="4 8" id="KW-1003">Cell membrane</keyword>
<accession>A0ABU1J588</accession>
<keyword evidence="3 8" id="KW-0813">Transport</keyword>
<dbReference type="InterPro" id="IPR004488">
    <property type="entry name" value="Mg/Co-transport_prot_CorA"/>
</dbReference>
<dbReference type="PANTHER" id="PTHR46494:SF1">
    <property type="entry name" value="CORA FAMILY METAL ION TRANSPORTER (EUROFUNG)"/>
    <property type="match status" value="1"/>
</dbReference>
<evidence type="ECO:0000256" key="5">
    <source>
        <dbReference type="ARBA" id="ARBA00022692"/>
    </source>
</evidence>
<dbReference type="InterPro" id="IPR002523">
    <property type="entry name" value="MgTranspt_CorA/ZnTranspt_ZntB"/>
</dbReference>
<evidence type="ECO:0000256" key="8">
    <source>
        <dbReference type="RuleBase" id="RU362010"/>
    </source>
</evidence>
<dbReference type="RefSeq" id="WP_188778610.1">
    <property type="nucleotide sequence ID" value="NZ_BMMB01000021.1"/>
</dbReference>
<keyword evidence="5 8" id="KW-0812">Transmembrane</keyword>
<comment type="caution">
    <text evidence="9">The sequence shown here is derived from an EMBL/GenBank/DDBJ whole genome shotgun (WGS) entry which is preliminary data.</text>
</comment>
<dbReference type="SUPFAM" id="SSF144083">
    <property type="entry name" value="Magnesium transport protein CorA, transmembrane region"/>
    <property type="match status" value="1"/>
</dbReference>
<dbReference type="PANTHER" id="PTHR46494">
    <property type="entry name" value="CORA FAMILY METAL ION TRANSPORTER (EUROFUNG)"/>
    <property type="match status" value="1"/>
</dbReference>